<dbReference type="Proteomes" id="UP000229081">
    <property type="component" value="Chromosome"/>
</dbReference>
<evidence type="ECO:0008006" key="4">
    <source>
        <dbReference type="Google" id="ProtNLM"/>
    </source>
</evidence>
<dbReference type="KEGG" id="sphc:CVN68_00550"/>
<organism evidence="2 3">
    <name type="scientific">Sphingomonas psychrotolerans</name>
    <dbReference type="NCBI Taxonomy" id="1327635"/>
    <lineage>
        <taxon>Bacteria</taxon>
        <taxon>Pseudomonadati</taxon>
        <taxon>Pseudomonadota</taxon>
        <taxon>Alphaproteobacteria</taxon>
        <taxon>Sphingomonadales</taxon>
        <taxon>Sphingomonadaceae</taxon>
        <taxon>Sphingomonas</taxon>
    </lineage>
</organism>
<reference evidence="2 3" key="1">
    <citation type="submission" date="2017-11" db="EMBL/GenBank/DDBJ databases">
        <title>Complete genome sequence of Sphingomonas sp. Strain Cra20, a psychrotolerant potential plant growth promoting rhizobacteria.</title>
        <authorList>
            <person name="Luo Y."/>
        </authorList>
    </citation>
    <scope>NUCLEOTIDE SEQUENCE [LARGE SCALE GENOMIC DNA]</scope>
    <source>
        <strain evidence="2 3">Cra20</strain>
    </source>
</reference>
<proteinExistence type="predicted"/>
<protein>
    <recommendedName>
        <fullName evidence="4">DUF4350 domain-containing protein</fullName>
    </recommendedName>
</protein>
<feature type="transmembrane region" description="Helical" evidence="1">
    <location>
        <begin position="250"/>
        <end position="270"/>
    </location>
</feature>
<keyword evidence="1" id="KW-0812">Transmembrane</keyword>
<evidence type="ECO:0000256" key="1">
    <source>
        <dbReference type="SAM" id="Phobius"/>
    </source>
</evidence>
<accession>A0A2K8MDN5</accession>
<evidence type="ECO:0000313" key="2">
    <source>
        <dbReference type="EMBL" id="ATY30666.1"/>
    </source>
</evidence>
<dbReference type="OrthoDB" id="7198805at2"/>
<dbReference type="AlphaFoldDB" id="A0A2K8MDN5"/>
<evidence type="ECO:0000313" key="3">
    <source>
        <dbReference type="Proteomes" id="UP000229081"/>
    </source>
</evidence>
<gene>
    <name evidence="2" type="ORF">CVN68_00550</name>
</gene>
<sequence>MNGASTPAFAARTMLTLVALATVGFLSFLLLFAYADDLRPARNGGTHALSTSAVGFAGLADLVKHTGGEARMVRSEADLDDASFVILTPGPGTDPAAVKRILERRQGLSTLVILPKWVTAPLPNNPQWVRATSTIPEFMAALPISEVVQVAIKSPAGHGLRTISGTGLEPVSTDPHGATLVASHGDSLLTITADPDLFDNKGLATREGAERAMQILDELGATEDAVAFDLTLHGFGRNPNLLKLAFEAPFLPLTLCVLVAALLAGWHAMLRFGPAASPGRGLAFGKRALADNGAALLRLARRRHRTGERYGALVRETAALATGAPAGLSGDALDHYLDRLDPAGEPFSSMAARAADAPDTRRLLDAARDLYHWKRTVTREHR</sequence>
<dbReference type="EMBL" id="CP024923">
    <property type="protein sequence ID" value="ATY30666.1"/>
    <property type="molecule type" value="Genomic_DNA"/>
</dbReference>
<keyword evidence="1" id="KW-0472">Membrane</keyword>
<name>A0A2K8MDN5_9SPHN</name>
<keyword evidence="3" id="KW-1185">Reference proteome</keyword>
<dbReference type="RefSeq" id="WP_100280481.1">
    <property type="nucleotide sequence ID" value="NZ_CP024923.1"/>
</dbReference>
<keyword evidence="1" id="KW-1133">Transmembrane helix</keyword>